<feature type="transmembrane region" description="Helical" evidence="1">
    <location>
        <begin position="150"/>
        <end position="171"/>
    </location>
</feature>
<reference evidence="2 3" key="1">
    <citation type="submission" date="2017-02" db="EMBL/GenBank/DDBJ databases">
        <title>Whole genome shotgun sequence of Pantoea agglomerans strain AS1 isolated from a cycad, Zamia floridana in Central Florida, USA.</title>
        <authorList>
            <person name="Lata P."/>
            <person name="Govindarajan S."/>
            <person name="Qi F."/>
            <person name="Li J.-L."/>
            <person name="Maurya S.K."/>
            <person name="Sahoo M.K."/>
        </authorList>
    </citation>
    <scope>NUCLEOTIDE SEQUENCE [LARGE SCALE GENOMIC DNA]</scope>
    <source>
        <strain evidence="2 3">AS1</strain>
    </source>
</reference>
<proteinExistence type="predicted"/>
<comment type="caution">
    <text evidence="2">The sequence shown here is derived from an EMBL/GenBank/DDBJ whole genome shotgun (WGS) entry which is preliminary data.</text>
</comment>
<organism evidence="2 3">
    <name type="scientific">Pantoea latae</name>
    <dbReference type="NCBI Taxonomy" id="1964541"/>
    <lineage>
        <taxon>Bacteria</taxon>
        <taxon>Pseudomonadati</taxon>
        <taxon>Pseudomonadota</taxon>
        <taxon>Gammaproteobacteria</taxon>
        <taxon>Enterobacterales</taxon>
        <taxon>Erwiniaceae</taxon>
        <taxon>Pantoea</taxon>
    </lineage>
</organism>
<gene>
    <name evidence="2" type="ORF">B2J69_00505</name>
</gene>
<sequence length="250" mass="26721">MLIKMKRERSHTEDRYLAVWLATAAGLLNAMALGAFGFFPSHMSGNTSQLSSEVNNSDLRDFAFLGSLLLAFVAGAVTARLAVIAGIKNNLRTIFCLVLAAEGVALLCLSLFEIFFYSSGNNREVLVLLGFLMGVHNSTSTQLSNGRVRATHITGTLTDAGISLASVLSALLRRDPSKQAHAQKKQLKTHLTTIFSFLGGGILGLWLFRLAGFHAMAALGAVLILLALSAMAMTLMKVRSAGPVKARALK</sequence>
<keyword evidence="3" id="KW-1185">Reference proteome</keyword>
<dbReference type="Pfam" id="PF06912">
    <property type="entry name" value="DUF1275"/>
    <property type="match status" value="1"/>
</dbReference>
<evidence type="ECO:0000256" key="1">
    <source>
        <dbReference type="SAM" id="Phobius"/>
    </source>
</evidence>
<dbReference type="Proteomes" id="UP000192769">
    <property type="component" value="Unassembled WGS sequence"/>
</dbReference>
<dbReference type="AlphaFoldDB" id="A0A1V9DQF5"/>
<dbReference type="RefSeq" id="WP_081134756.1">
    <property type="nucleotide sequence ID" value="NZ_MWUE01000003.1"/>
</dbReference>
<keyword evidence="1" id="KW-1133">Transmembrane helix</keyword>
<feature type="transmembrane region" description="Helical" evidence="1">
    <location>
        <begin position="62"/>
        <end position="83"/>
    </location>
</feature>
<evidence type="ECO:0000313" key="2">
    <source>
        <dbReference type="EMBL" id="OQP36089.1"/>
    </source>
</evidence>
<keyword evidence="1" id="KW-0812">Transmembrane</keyword>
<feature type="transmembrane region" description="Helical" evidence="1">
    <location>
        <begin position="95"/>
        <end position="117"/>
    </location>
</feature>
<dbReference type="PANTHER" id="PTHR37314:SF4">
    <property type="entry name" value="UPF0700 TRANSMEMBRANE PROTEIN YOAK"/>
    <property type="match status" value="1"/>
</dbReference>
<dbReference type="PANTHER" id="PTHR37314">
    <property type="entry name" value="SLR0142 PROTEIN"/>
    <property type="match status" value="1"/>
</dbReference>
<feature type="transmembrane region" description="Helical" evidence="1">
    <location>
        <begin position="191"/>
        <end position="208"/>
    </location>
</feature>
<name>A0A1V9DQF5_9GAMM</name>
<feature type="transmembrane region" description="Helical" evidence="1">
    <location>
        <begin position="16"/>
        <end position="42"/>
    </location>
</feature>
<dbReference type="InterPro" id="IPR010699">
    <property type="entry name" value="DUF1275"/>
</dbReference>
<accession>A0A1V9DQF5</accession>
<protein>
    <submittedName>
        <fullName evidence="2">DUF1275 family protein</fullName>
    </submittedName>
</protein>
<dbReference type="OrthoDB" id="270162at2"/>
<keyword evidence="1" id="KW-0472">Membrane</keyword>
<dbReference type="EMBL" id="MWUE01000003">
    <property type="protein sequence ID" value="OQP36089.1"/>
    <property type="molecule type" value="Genomic_DNA"/>
</dbReference>
<feature type="transmembrane region" description="Helical" evidence="1">
    <location>
        <begin position="214"/>
        <end position="235"/>
    </location>
</feature>
<evidence type="ECO:0000313" key="3">
    <source>
        <dbReference type="Proteomes" id="UP000192769"/>
    </source>
</evidence>